<organism evidence="1 2">
    <name type="scientific">Phyllostomus discolor</name>
    <name type="common">pale spear-nosed bat</name>
    <dbReference type="NCBI Taxonomy" id="89673"/>
    <lineage>
        <taxon>Eukaryota</taxon>
        <taxon>Metazoa</taxon>
        <taxon>Chordata</taxon>
        <taxon>Craniata</taxon>
        <taxon>Vertebrata</taxon>
        <taxon>Euteleostomi</taxon>
        <taxon>Mammalia</taxon>
        <taxon>Eutheria</taxon>
        <taxon>Laurasiatheria</taxon>
        <taxon>Chiroptera</taxon>
        <taxon>Yangochiroptera</taxon>
        <taxon>Phyllostomidae</taxon>
        <taxon>Phyllostominae</taxon>
        <taxon>Phyllostomus</taxon>
    </lineage>
</organism>
<dbReference type="EMBL" id="JABVXQ010000003">
    <property type="protein sequence ID" value="KAF6119613.1"/>
    <property type="molecule type" value="Genomic_DNA"/>
</dbReference>
<dbReference type="Proteomes" id="UP000664940">
    <property type="component" value="Unassembled WGS sequence"/>
</dbReference>
<name>A0A834ASA1_9CHIR</name>
<comment type="caution">
    <text evidence="1">The sequence shown here is derived from an EMBL/GenBank/DDBJ whole genome shotgun (WGS) entry which is preliminary data.</text>
</comment>
<gene>
    <name evidence="1" type="ORF">HJG60_010082</name>
</gene>
<reference evidence="1 2" key="1">
    <citation type="journal article" date="2020" name="Nature">
        <title>Six reference-quality genomes reveal evolution of bat adaptations.</title>
        <authorList>
            <person name="Jebb D."/>
            <person name="Huang Z."/>
            <person name="Pippel M."/>
            <person name="Hughes G.M."/>
            <person name="Lavrichenko K."/>
            <person name="Devanna P."/>
            <person name="Winkler S."/>
            <person name="Jermiin L.S."/>
            <person name="Skirmuntt E.C."/>
            <person name="Katzourakis A."/>
            <person name="Burkitt-Gray L."/>
            <person name="Ray D.A."/>
            <person name="Sullivan K.A.M."/>
            <person name="Roscito J.G."/>
            <person name="Kirilenko B.M."/>
            <person name="Davalos L.M."/>
            <person name="Corthals A.P."/>
            <person name="Power M.L."/>
            <person name="Jones G."/>
            <person name="Ransome R.D."/>
            <person name="Dechmann D.K.N."/>
            <person name="Locatelli A.G."/>
            <person name="Puechmaille S.J."/>
            <person name="Fedrigo O."/>
            <person name="Jarvis E.D."/>
            <person name="Hiller M."/>
            <person name="Vernes S.C."/>
            <person name="Myers E.W."/>
            <person name="Teeling E.C."/>
        </authorList>
    </citation>
    <scope>NUCLEOTIDE SEQUENCE [LARGE SCALE GENOMIC DNA]</scope>
    <source>
        <strain evidence="1">Bat1K_MPI-CBG_1</strain>
    </source>
</reference>
<accession>A0A834ASA1</accession>
<proteinExistence type="predicted"/>
<evidence type="ECO:0000313" key="1">
    <source>
        <dbReference type="EMBL" id="KAF6119613.1"/>
    </source>
</evidence>
<protein>
    <submittedName>
        <fullName evidence="1">Uncharacterized protein</fullName>
    </submittedName>
</protein>
<evidence type="ECO:0000313" key="2">
    <source>
        <dbReference type="Proteomes" id="UP000664940"/>
    </source>
</evidence>
<dbReference type="AlphaFoldDB" id="A0A834ASA1"/>
<sequence>MELALSFSLVCMMKNMAAVLVFPSEAAVKANSKISGVYSNKGLFLTNVTWAGRWLCLCAVCGFFILRSKNAFVSICRMINLYYVNYLNKTFTILKLFRTFTNTMSLSRYYSEPDWWVCINPGTFFLFFMQVPHLSFDCGIHF</sequence>